<feature type="domain" description="Cell division control protein 73 C-terminal" evidence="6">
    <location>
        <begin position="293"/>
        <end position="448"/>
    </location>
</feature>
<name>A0A1Z5JJE0_FISSO</name>
<dbReference type="InterPro" id="IPR007852">
    <property type="entry name" value="Cdc73/Parafibromin"/>
</dbReference>
<keyword evidence="4" id="KW-0539">Nucleus</keyword>
<dbReference type="OrthoDB" id="2186602at2759"/>
<feature type="region of interest" description="Disordered" evidence="5">
    <location>
        <begin position="258"/>
        <end position="286"/>
    </location>
</feature>
<organism evidence="7 8">
    <name type="scientific">Fistulifera solaris</name>
    <name type="common">Oleaginous diatom</name>
    <dbReference type="NCBI Taxonomy" id="1519565"/>
    <lineage>
        <taxon>Eukaryota</taxon>
        <taxon>Sar</taxon>
        <taxon>Stramenopiles</taxon>
        <taxon>Ochrophyta</taxon>
        <taxon>Bacillariophyta</taxon>
        <taxon>Bacillariophyceae</taxon>
        <taxon>Bacillariophycidae</taxon>
        <taxon>Naviculales</taxon>
        <taxon>Naviculaceae</taxon>
        <taxon>Fistulifera</taxon>
    </lineage>
</organism>
<evidence type="ECO:0000256" key="4">
    <source>
        <dbReference type="ARBA" id="ARBA00023242"/>
    </source>
</evidence>
<evidence type="ECO:0000259" key="6">
    <source>
        <dbReference type="Pfam" id="PF05179"/>
    </source>
</evidence>
<dbReference type="GO" id="GO:0000993">
    <property type="term" value="F:RNA polymerase II complex binding"/>
    <property type="evidence" value="ECO:0007669"/>
    <property type="project" value="TreeGrafter"/>
</dbReference>
<dbReference type="GO" id="GO:0032968">
    <property type="term" value="P:positive regulation of transcription elongation by RNA polymerase II"/>
    <property type="evidence" value="ECO:0007669"/>
    <property type="project" value="TreeGrafter"/>
</dbReference>
<dbReference type="PANTHER" id="PTHR12466">
    <property type="entry name" value="CDC73 DOMAIN PROTEIN"/>
    <property type="match status" value="1"/>
</dbReference>
<evidence type="ECO:0000313" key="7">
    <source>
        <dbReference type="EMBL" id="GAX14123.1"/>
    </source>
</evidence>
<keyword evidence="3" id="KW-0804">Transcription</keyword>
<dbReference type="InParanoid" id="A0A1Z5JJE0"/>
<dbReference type="Pfam" id="PF05179">
    <property type="entry name" value="CDC73_C"/>
    <property type="match status" value="1"/>
</dbReference>
<evidence type="ECO:0000256" key="5">
    <source>
        <dbReference type="SAM" id="MobiDB-lite"/>
    </source>
</evidence>
<dbReference type="InterPro" id="IPR031336">
    <property type="entry name" value="CDC73_C"/>
</dbReference>
<comment type="caution">
    <text evidence="7">The sequence shown here is derived from an EMBL/GenBank/DDBJ whole genome shotgun (WGS) entry which is preliminary data.</text>
</comment>
<comment type="subcellular location">
    <subcellularLocation>
        <location evidence="1">Nucleus</location>
    </subcellularLocation>
</comment>
<dbReference type="InterPro" id="IPR038103">
    <property type="entry name" value="CDC73_C_sf"/>
</dbReference>
<dbReference type="GO" id="GO:0006368">
    <property type="term" value="P:transcription elongation by RNA polymerase II"/>
    <property type="evidence" value="ECO:0007669"/>
    <property type="project" value="InterPro"/>
</dbReference>
<dbReference type="Gene3D" id="3.40.50.11990">
    <property type="entry name" value="RNA polymerase II accessory factor, Cdc73 C-terminal domain"/>
    <property type="match status" value="1"/>
</dbReference>
<reference evidence="7 8" key="1">
    <citation type="journal article" date="2015" name="Plant Cell">
        <title>Oil accumulation by the oleaginous diatom Fistulifera solaris as revealed by the genome and transcriptome.</title>
        <authorList>
            <person name="Tanaka T."/>
            <person name="Maeda Y."/>
            <person name="Veluchamy A."/>
            <person name="Tanaka M."/>
            <person name="Abida H."/>
            <person name="Marechal E."/>
            <person name="Bowler C."/>
            <person name="Muto M."/>
            <person name="Sunaga Y."/>
            <person name="Tanaka M."/>
            <person name="Yoshino T."/>
            <person name="Taniguchi T."/>
            <person name="Fukuda Y."/>
            <person name="Nemoto M."/>
            <person name="Matsumoto M."/>
            <person name="Wong P.S."/>
            <person name="Aburatani S."/>
            <person name="Fujibuchi W."/>
        </authorList>
    </citation>
    <scope>NUCLEOTIDE SEQUENCE [LARGE SCALE GENOMIC DNA]</scope>
    <source>
        <strain evidence="7 8">JPCC DA0580</strain>
    </source>
</reference>
<accession>A0A1Z5JJE0</accession>
<dbReference type="AlphaFoldDB" id="A0A1Z5JJE0"/>
<dbReference type="EMBL" id="BDSP01000075">
    <property type="protein sequence ID" value="GAX14123.1"/>
    <property type="molecule type" value="Genomic_DNA"/>
</dbReference>
<dbReference type="Proteomes" id="UP000198406">
    <property type="component" value="Unassembled WGS sequence"/>
</dbReference>
<dbReference type="PANTHER" id="PTHR12466:SF8">
    <property type="entry name" value="PARAFIBROMIN"/>
    <property type="match status" value="1"/>
</dbReference>
<feature type="compositionally biased region" description="Basic residues" evidence="5">
    <location>
        <begin position="137"/>
        <end position="148"/>
    </location>
</feature>
<evidence type="ECO:0000256" key="3">
    <source>
        <dbReference type="ARBA" id="ARBA00023163"/>
    </source>
</evidence>
<gene>
    <name evidence="7" type="ORF">FisN_8Hh041</name>
</gene>
<proteinExistence type="inferred from homology"/>
<keyword evidence="8" id="KW-1185">Reference proteome</keyword>
<comment type="similarity">
    <text evidence="2">Belongs to the CDC73 family.</text>
</comment>
<dbReference type="GO" id="GO:0016593">
    <property type="term" value="C:Cdc73/Paf1 complex"/>
    <property type="evidence" value="ECO:0007669"/>
    <property type="project" value="InterPro"/>
</dbReference>
<evidence type="ECO:0000256" key="1">
    <source>
        <dbReference type="ARBA" id="ARBA00004123"/>
    </source>
</evidence>
<sequence>MTEAAATSNNSSAASEAIRFLQEWTQQNILPQVVFANDTLQYSGHKITANTPLAISDSSKSCTYSAASLFLQLLHPGLIQYRNECKKYNVIDPVKATDKAFVVAFFSAAVSADTAEVPVAMVGVPTTITTTTEPPPKKARKEKSHHSSKSSQQPHSKQPKPLVTNEQLFDRLNVVVDKRQPFQQQQQADEEEQRLAQLITKALNADGFAVTPELLQEHGPRTELILQQEIPVGNSASILRAVNPQKDLSRVLELFQEATKGSSSQHHHHKKSSSSKVMTSPTTKPLRTHLMGQKPVILVPKGMTAPLTLVNAHEFLANAKYVPREKIVQQNQHRNPLTTFTRPQEAGRYIEYEIMDNPRKLGTSQAAWDRVVAVIVLGQSWQFKDWLKGYQTPATLFDQVYGFFVSMEGDQLPPEVATWAVHVATLNRDKRGLDQVAYATFWNGLEEFIRVRKPELFM</sequence>
<protein>
    <submittedName>
        <fullName evidence="7">Parafibromin</fullName>
    </submittedName>
</protein>
<feature type="compositionally biased region" description="Low complexity" evidence="5">
    <location>
        <begin position="149"/>
        <end position="161"/>
    </location>
</feature>
<evidence type="ECO:0000256" key="2">
    <source>
        <dbReference type="ARBA" id="ARBA00010427"/>
    </source>
</evidence>
<evidence type="ECO:0000313" key="8">
    <source>
        <dbReference type="Proteomes" id="UP000198406"/>
    </source>
</evidence>
<feature type="region of interest" description="Disordered" evidence="5">
    <location>
        <begin position="127"/>
        <end position="164"/>
    </location>
</feature>